<feature type="domain" description="Periplasmic binding protein" evidence="6">
    <location>
        <begin position="82"/>
        <end position="306"/>
    </location>
</feature>
<comment type="similarity">
    <text evidence="2">Belongs to the bacterial solute-binding protein 2 family.</text>
</comment>
<keyword evidence="3 5" id="KW-0732">Signal</keyword>
<name>A0A553JZ00_9ACTN</name>
<dbReference type="CDD" id="cd01536">
    <property type="entry name" value="PBP1_ABC_sugar_binding-like"/>
    <property type="match status" value="1"/>
</dbReference>
<feature type="signal peptide" evidence="5">
    <location>
        <begin position="1"/>
        <end position="23"/>
    </location>
</feature>
<organism evidence="7 8">
    <name type="scientific">Tessaracoccus rhinocerotis</name>
    <dbReference type="NCBI Taxonomy" id="1689449"/>
    <lineage>
        <taxon>Bacteria</taxon>
        <taxon>Bacillati</taxon>
        <taxon>Actinomycetota</taxon>
        <taxon>Actinomycetes</taxon>
        <taxon>Propionibacteriales</taxon>
        <taxon>Propionibacteriaceae</taxon>
        <taxon>Tessaracoccus</taxon>
    </lineage>
</organism>
<dbReference type="InterPro" id="IPR025997">
    <property type="entry name" value="SBP_2_dom"/>
</dbReference>
<dbReference type="PANTHER" id="PTHR46847:SF1">
    <property type="entry name" value="D-ALLOSE-BINDING PERIPLASMIC PROTEIN-RELATED"/>
    <property type="match status" value="1"/>
</dbReference>
<evidence type="ECO:0000256" key="3">
    <source>
        <dbReference type="ARBA" id="ARBA00022729"/>
    </source>
</evidence>
<dbReference type="GO" id="GO:0030313">
    <property type="term" value="C:cell envelope"/>
    <property type="evidence" value="ECO:0007669"/>
    <property type="project" value="UniProtKB-SubCell"/>
</dbReference>
<feature type="chain" id="PRO_5038429861" evidence="5">
    <location>
        <begin position="24"/>
        <end position="349"/>
    </location>
</feature>
<evidence type="ECO:0000259" key="6">
    <source>
        <dbReference type="Pfam" id="PF13407"/>
    </source>
</evidence>
<evidence type="ECO:0000256" key="1">
    <source>
        <dbReference type="ARBA" id="ARBA00004196"/>
    </source>
</evidence>
<sequence>MFRKLTKALAVGAALALALTGCTTEGEEPTDGEPANTAEEVSAEGPKNGESYVFGNIAYNMKDVWNKYSADAFEFATGHVDEPVEVITLDAENSLEKSVSLMEELIAKDVDGISVFPISPEQAATLGQMAADAGIPVTFENTLPDLEESEYVSVIAAEYDLIGEEAMNYIAETYPGANVLFVAGAKGGGVYETYQEGIDRAMAELGNEITIVDTVHGDWETELAMNVTADAINAGTEFDVVFANNEQMGKGVKNALDEAGIGDVPIVATGGGPDGLKMIEDGDITATMSAPVSLQGLTTFKNLYQFVVLGNTPEKFTPLPIIPVDASNIAEAVSWEPSDSAVEYIGGIQ</sequence>
<dbReference type="SUPFAM" id="SSF53822">
    <property type="entry name" value="Periplasmic binding protein-like I"/>
    <property type="match status" value="1"/>
</dbReference>
<feature type="region of interest" description="Disordered" evidence="4">
    <location>
        <begin position="24"/>
        <end position="46"/>
    </location>
</feature>
<dbReference type="PROSITE" id="PS51257">
    <property type="entry name" value="PROKAR_LIPOPROTEIN"/>
    <property type="match status" value="1"/>
</dbReference>
<dbReference type="Proteomes" id="UP000317638">
    <property type="component" value="Unassembled WGS sequence"/>
</dbReference>
<comment type="subcellular location">
    <subcellularLocation>
        <location evidence="1">Cell envelope</location>
    </subcellularLocation>
</comment>
<gene>
    <name evidence="7" type="ORF">FOJ82_10255</name>
</gene>
<comment type="caution">
    <text evidence="7">The sequence shown here is derived from an EMBL/GenBank/DDBJ whole genome shotgun (WGS) entry which is preliminary data.</text>
</comment>
<protein>
    <submittedName>
        <fullName evidence="7">Sugar ABC transporter substrate-binding protein</fullName>
    </submittedName>
</protein>
<accession>A0A553JZ00</accession>
<evidence type="ECO:0000313" key="8">
    <source>
        <dbReference type="Proteomes" id="UP000317638"/>
    </source>
</evidence>
<reference evidence="7 8" key="1">
    <citation type="submission" date="2019-07" db="EMBL/GenBank/DDBJ databases">
        <authorList>
            <person name="Zhou L.-Y."/>
        </authorList>
    </citation>
    <scope>NUCLEOTIDE SEQUENCE [LARGE SCALE GENOMIC DNA]</scope>
    <source>
        <strain evidence="7 8">YIM 101269</strain>
    </source>
</reference>
<dbReference type="GO" id="GO:0030246">
    <property type="term" value="F:carbohydrate binding"/>
    <property type="evidence" value="ECO:0007669"/>
    <property type="project" value="UniProtKB-ARBA"/>
</dbReference>
<dbReference type="AlphaFoldDB" id="A0A553JZ00"/>
<dbReference type="PANTHER" id="PTHR46847">
    <property type="entry name" value="D-ALLOSE-BINDING PERIPLASMIC PROTEIN-RELATED"/>
    <property type="match status" value="1"/>
</dbReference>
<evidence type="ECO:0000313" key="7">
    <source>
        <dbReference type="EMBL" id="TRY17663.1"/>
    </source>
</evidence>
<dbReference type="EMBL" id="VKKG01000004">
    <property type="protein sequence ID" value="TRY17663.1"/>
    <property type="molecule type" value="Genomic_DNA"/>
</dbReference>
<dbReference type="Gene3D" id="3.40.50.2300">
    <property type="match status" value="2"/>
</dbReference>
<evidence type="ECO:0000256" key="2">
    <source>
        <dbReference type="ARBA" id="ARBA00007639"/>
    </source>
</evidence>
<dbReference type="OrthoDB" id="9773673at2"/>
<keyword evidence="8" id="KW-1185">Reference proteome</keyword>
<dbReference type="InterPro" id="IPR028082">
    <property type="entry name" value="Peripla_BP_I"/>
</dbReference>
<evidence type="ECO:0000256" key="4">
    <source>
        <dbReference type="SAM" id="MobiDB-lite"/>
    </source>
</evidence>
<dbReference type="RefSeq" id="WP_143938403.1">
    <property type="nucleotide sequence ID" value="NZ_VKKG01000004.1"/>
</dbReference>
<proteinExistence type="inferred from homology"/>
<dbReference type="Pfam" id="PF13407">
    <property type="entry name" value="Peripla_BP_4"/>
    <property type="match status" value="1"/>
</dbReference>
<evidence type="ECO:0000256" key="5">
    <source>
        <dbReference type="SAM" id="SignalP"/>
    </source>
</evidence>